<evidence type="ECO:0000256" key="1">
    <source>
        <dbReference type="SAM" id="MobiDB-lite"/>
    </source>
</evidence>
<feature type="region of interest" description="Disordered" evidence="1">
    <location>
        <begin position="64"/>
        <end position="85"/>
    </location>
</feature>
<proteinExistence type="predicted"/>
<evidence type="ECO:0000313" key="2">
    <source>
        <dbReference type="EMBL" id="KAH8995948.1"/>
    </source>
</evidence>
<gene>
    <name evidence="2" type="ORF">EDB92DRAFT_108146</name>
</gene>
<feature type="compositionally biased region" description="Polar residues" evidence="1">
    <location>
        <begin position="192"/>
        <end position="202"/>
    </location>
</feature>
<dbReference type="Proteomes" id="UP001201163">
    <property type="component" value="Unassembled WGS sequence"/>
</dbReference>
<keyword evidence="3" id="KW-1185">Reference proteome</keyword>
<reference evidence="2" key="1">
    <citation type="submission" date="2022-01" db="EMBL/GenBank/DDBJ databases">
        <title>Comparative genomics reveals a dynamic genome evolution in the ectomycorrhizal milk-cap (Lactarius) mushrooms.</title>
        <authorList>
            <consortium name="DOE Joint Genome Institute"/>
            <person name="Lebreton A."/>
            <person name="Tang N."/>
            <person name="Kuo A."/>
            <person name="LaButti K."/>
            <person name="Drula E."/>
            <person name="Barry K."/>
            <person name="Clum A."/>
            <person name="Lipzen A."/>
            <person name="Mousain D."/>
            <person name="Ng V."/>
            <person name="Wang R."/>
            <person name="Wang X."/>
            <person name="Dai Y."/>
            <person name="Henrissat B."/>
            <person name="Grigoriev I.V."/>
            <person name="Guerin-Laguette A."/>
            <person name="Yu F."/>
            <person name="Martin F.M."/>
        </authorList>
    </citation>
    <scope>NUCLEOTIDE SEQUENCE</scope>
    <source>
        <strain evidence="2">QP</strain>
    </source>
</reference>
<feature type="region of interest" description="Disordered" evidence="1">
    <location>
        <begin position="114"/>
        <end position="137"/>
    </location>
</feature>
<organism evidence="2 3">
    <name type="scientific">Lactarius akahatsu</name>
    <dbReference type="NCBI Taxonomy" id="416441"/>
    <lineage>
        <taxon>Eukaryota</taxon>
        <taxon>Fungi</taxon>
        <taxon>Dikarya</taxon>
        <taxon>Basidiomycota</taxon>
        <taxon>Agaricomycotina</taxon>
        <taxon>Agaricomycetes</taxon>
        <taxon>Russulales</taxon>
        <taxon>Russulaceae</taxon>
        <taxon>Lactarius</taxon>
    </lineage>
</organism>
<sequence length="213" mass="23184">MASLATFSARSISGQLPTLKGTNQLSSSDAYGHLVPIPSEREIDQPLRYILLLHQRCDSLVYANHPSVPAPLPSAPRPSGKRTRRGVVASLQSVRERTPSPHIARRLVVGKAEARETQAGGEHGTTRGVPTRDKALPPGLGPFTNLCGKVRCTSSGASRSATERAFGVDQQVRPGHSAGSKLHGHIKHRPLQNPSKKATCNRSSRHRRWIYYK</sequence>
<comment type="caution">
    <text evidence="2">The sequence shown here is derived from an EMBL/GenBank/DDBJ whole genome shotgun (WGS) entry which is preliminary data.</text>
</comment>
<evidence type="ECO:0000313" key="3">
    <source>
        <dbReference type="Proteomes" id="UP001201163"/>
    </source>
</evidence>
<dbReference type="EMBL" id="JAKELL010000010">
    <property type="protein sequence ID" value="KAH8995948.1"/>
    <property type="molecule type" value="Genomic_DNA"/>
</dbReference>
<accession>A0AAD4QFR7</accession>
<feature type="region of interest" description="Disordered" evidence="1">
    <location>
        <begin position="169"/>
        <end position="206"/>
    </location>
</feature>
<protein>
    <submittedName>
        <fullName evidence="2">Uncharacterized protein</fullName>
    </submittedName>
</protein>
<name>A0AAD4QFR7_9AGAM</name>
<dbReference type="AlphaFoldDB" id="A0AAD4QFR7"/>